<name>A0ABP7A1T1_9ACTN</name>
<protein>
    <submittedName>
        <fullName evidence="1">Uncharacterized protein</fullName>
    </submittedName>
</protein>
<reference evidence="2" key="1">
    <citation type="journal article" date="2019" name="Int. J. Syst. Evol. Microbiol.">
        <title>The Global Catalogue of Microorganisms (GCM) 10K type strain sequencing project: providing services to taxonomists for standard genome sequencing and annotation.</title>
        <authorList>
            <consortium name="The Broad Institute Genomics Platform"/>
            <consortium name="The Broad Institute Genome Sequencing Center for Infectious Disease"/>
            <person name="Wu L."/>
            <person name="Ma J."/>
        </authorList>
    </citation>
    <scope>NUCLEOTIDE SEQUENCE [LARGE SCALE GENOMIC DNA]</scope>
    <source>
        <strain evidence="2">JCM 17326</strain>
    </source>
</reference>
<sequence length="62" mass="7014">MTCWPHTLRNARSWLTLAIALTAGGKHGRKRPHPLSYKPFSTPFTQAKAYTSTAHLDSTNYR</sequence>
<gene>
    <name evidence="1" type="ORF">GCM10022419_131150</name>
</gene>
<organism evidence="1 2">
    <name type="scientific">Nonomuraea rosea</name>
    <dbReference type="NCBI Taxonomy" id="638574"/>
    <lineage>
        <taxon>Bacteria</taxon>
        <taxon>Bacillati</taxon>
        <taxon>Actinomycetota</taxon>
        <taxon>Actinomycetes</taxon>
        <taxon>Streptosporangiales</taxon>
        <taxon>Streptosporangiaceae</taxon>
        <taxon>Nonomuraea</taxon>
    </lineage>
</organism>
<comment type="caution">
    <text evidence="1">The sequence shown here is derived from an EMBL/GenBank/DDBJ whole genome shotgun (WGS) entry which is preliminary data.</text>
</comment>
<keyword evidence="2" id="KW-1185">Reference proteome</keyword>
<dbReference type="Proteomes" id="UP001500630">
    <property type="component" value="Unassembled WGS sequence"/>
</dbReference>
<dbReference type="EMBL" id="BAABDQ010000069">
    <property type="protein sequence ID" value="GAA3623244.1"/>
    <property type="molecule type" value="Genomic_DNA"/>
</dbReference>
<proteinExistence type="predicted"/>
<evidence type="ECO:0000313" key="1">
    <source>
        <dbReference type="EMBL" id="GAA3623244.1"/>
    </source>
</evidence>
<evidence type="ECO:0000313" key="2">
    <source>
        <dbReference type="Proteomes" id="UP001500630"/>
    </source>
</evidence>
<accession>A0ABP7A1T1</accession>